<dbReference type="Gene3D" id="3.30.450.20">
    <property type="entry name" value="PAS domain"/>
    <property type="match status" value="1"/>
</dbReference>
<dbReference type="SMART" id="SM00091">
    <property type="entry name" value="PAS"/>
    <property type="match status" value="1"/>
</dbReference>
<sequence length="394" mass="42546">MGSGEQWLNWLAGGNVAGFLCRRDGADVVIVDRTPMFEAMTDPGAGWPGEVALLAGLAAAWPAADGSPSVLHVDDAPDWTCVLQPLDREPGRCVGIVRGTSERQRYNDGFHSIVEALPDIVARLDRNHRHLYINPAIEQMTGLSPQAFIGKSKREIGLPPELVAQWESLVDRVLDSRAPAEEVHELPTVGGSRQFLTRVVPEFRSDGELLTVLSTSHDITELTSLQRQLAVLASTDPLTSLLNRRGFSERLESELSRARLGGDHGGRHVNLLMLDVNNFKAINDKHGHMAGDRVLVAIAEVLRHAAGADDFAARIGGDEFCVGLVDSDGDSVRAVAERIRRRIGDLGADDGCPCAVSVSVGLTADIEAGRSVSDLMAAADQSMYAEKSARRDQR</sequence>
<dbReference type="CDD" id="cd01949">
    <property type="entry name" value="GGDEF"/>
    <property type="match status" value="1"/>
</dbReference>
<dbReference type="InterPro" id="IPR035965">
    <property type="entry name" value="PAS-like_dom_sf"/>
</dbReference>
<dbReference type="FunFam" id="3.30.70.270:FF:000001">
    <property type="entry name" value="Diguanylate cyclase domain protein"/>
    <property type="match status" value="1"/>
</dbReference>
<dbReference type="SUPFAM" id="SSF55073">
    <property type="entry name" value="Nucleotide cyclase"/>
    <property type="match status" value="1"/>
</dbReference>
<dbReference type="Pfam" id="PF08448">
    <property type="entry name" value="PAS_4"/>
    <property type="match status" value="1"/>
</dbReference>
<dbReference type="InterPro" id="IPR000014">
    <property type="entry name" value="PAS"/>
</dbReference>
<name>A0AAD1HLJ6_9MYCO</name>
<protein>
    <recommendedName>
        <fullName evidence="5">Diguanylate cyclase</fullName>
    </recommendedName>
</protein>
<dbReference type="NCBIfam" id="TIGR00229">
    <property type="entry name" value="sensory_box"/>
    <property type="match status" value="1"/>
</dbReference>
<dbReference type="PROSITE" id="PS50112">
    <property type="entry name" value="PAS"/>
    <property type="match status" value="1"/>
</dbReference>
<dbReference type="AlphaFoldDB" id="A0AAD1HLJ6"/>
<dbReference type="EMBL" id="AP022561">
    <property type="protein sequence ID" value="BBX06383.1"/>
    <property type="molecule type" value="Genomic_DNA"/>
</dbReference>
<evidence type="ECO:0000259" key="1">
    <source>
        <dbReference type="PROSITE" id="PS50112"/>
    </source>
</evidence>
<feature type="domain" description="PAS" evidence="1">
    <location>
        <begin position="106"/>
        <end position="177"/>
    </location>
</feature>
<evidence type="ECO:0000259" key="2">
    <source>
        <dbReference type="PROSITE" id="PS50887"/>
    </source>
</evidence>
<organism evidence="3 4">
    <name type="scientific">Mycolicibacterium aichiense</name>
    <dbReference type="NCBI Taxonomy" id="1799"/>
    <lineage>
        <taxon>Bacteria</taxon>
        <taxon>Bacillati</taxon>
        <taxon>Actinomycetota</taxon>
        <taxon>Actinomycetes</taxon>
        <taxon>Mycobacteriales</taxon>
        <taxon>Mycobacteriaceae</taxon>
        <taxon>Mycolicibacterium</taxon>
    </lineage>
</organism>
<dbReference type="SUPFAM" id="SSF55785">
    <property type="entry name" value="PYP-like sensor domain (PAS domain)"/>
    <property type="match status" value="1"/>
</dbReference>
<dbReference type="CDD" id="cd00130">
    <property type="entry name" value="PAS"/>
    <property type="match status" value="1"/>
</dbReference>
<dbReference type="InterPro" id="IPR029787">
    <property type="entry name" value="Nucleotide_cyclase"/>
</dbReference>
<feature type="domain" description="GGDEF" evidence="2">
    <location>
        <begin position="267"/>
        <end position="394"/>
    </location>
</feature>
<evidence type="ECO:0008006" key="5">
    <source>
        <dbReference type="Google" id="ProtNLM"/>
    </source>
</evidence>
<evidence type="ECO:0000313" key="4">
    <source>
        <dbReference type="Proteomes" id="UP000467327"/>
    </source>
</evidence>
<reference evidence="3 4" key="1">
    <citation type="journal article" date="2019" name="Emerg. Microbes Infect.">
        <title>Comprehensive subspecies identification of 175 nontuberculous mycobacteria species based on 7547 genomic profiles.</title>
        <authorList>
            <person name="Matsumoto Y."/>
            <person name="Kinjo T."/>
            <person name="Motooka D."/>
            <person name="Nabeya D."/>
            <person name="Jung N."/>
            <person name="Uechi K."/>
            <person name="Horii T."/>
            <person name="Iida T."/>
            <person name="Fujita J."/>
            <person name="Nakamura S."/>
        </authorList>
    </citation>
    <scope>NUCLEOTIDE SEQUENCE [LARGE SCALE GENOMIC DNA]</scope>
    <source>
        <strain evidence="3 4">JCM 6376</strain>
    </source>
</reference>
<accession>A0AAD1HLJ6</accession>
<dbReference type="KEGG" id="maic:MAIC_11860"/>
<dbReference type="InterPro" id="IPR052155">
    <property type="entry name" value="Biofilm_reg_signaling"/>
</dbReference>
<dbReference type="Proteomes" id="UP000467327">
    <property type="component" value="Chromosome"/>
</dbReference>
<keyword evidence="4" id="KW-1185">Reference proteome</keyword>
<dbReference type="NCBIfam" id="TIGR00254">
    <property type="entry name" value="GGDEF"/>
    <property type="match status" value="1"/>
</dbReference>
<dbReference type="InterPro" id="IPR043128">
    <property type="entry name" value="Rev_trsase/Diguanyl_cyclase"/>
</dbReference>
<proteinExistence type="predicted"/>
<dbReference type="RefSeq" id="WP_115316796.1">
    <property type="nucleotide sequence ID" value="NZ_AP022561.1"/>
</dbReference>
<dbReference type="PROSITE" id="PS50887">
    <property type="entry name" value="GGDEF"/>
    <property type="match status" value="1"/>
</dbReference>
<dbReference type="SMART" id="SM00267">
    <property type="entry name" value="GGDEF"/>
    <property type="match status" value="1"/>
</dbReference>
<dbReference type="PANTHER" id="PTHR44757:SF4">
    <property type="entry name" value="DIGUANYLATE CYCLASE DGCE-RELATED"/>
    <property type="match status" value="1"/>
</dbReference>
<dbReference type="InterPro" id="IPR013656">
    <property type="entry name" value="PAS_4"/>
</dbReference>
<dbReference type="PANTHER" id="PTHR44757">
    <property type="entry name" value="DIGUANYLATE CYCLASE DGCP"/>
    <property type="match status" value="1"/>
</dbReference>
<evidence type="ECO:0000313" key="3">
    <source>
        <dbReference type="EMBL" id="BBX06383.1"/>
    </source>
</evidence>
<dbReference type="InterPro" id="IPR000160">
    <property type="entry name" value="GGDEF_dom"/>
</dbReference>
<gene>
    <name evidence="3" type="ORF">MAIC_11860</name>
</gene>
<dbReference type="Gene3D" id="3.30.70.270">
    <property type="match status" value="1"/>
</dbReference>
<dbReference type="Pfam" id="PF00990">
    <property type="entry name" value="GGDEF"/>
    <property type="match status" value="1"/>
</dbReference>